<dbReference type="OrthoDB" id="7560678at2"/>
<keyword evidence="8" id="KW-1185">Reference proteome</keyword>
<evidence type="ECO:0000256" key="1">
    <source>
        <dbReference type="ARBA" id="ARBA00009481"/>
    </source>
</evidence>
<dbReference type="InterPro" id="IPR028098">
    <property type="entry name" value="Glyco_trans_4-like_N"/>
</dbReference>
<dbReference type="AlphaFoldDB" id="A0A1T4KZ28"/>
<keyword evidence="4" id="KW-0472">Membrane</keyword>
<accession>A0A1T4KZ28</accession>
<feature type="domain" description="Glycosyl transferase family 1" evidence="5">
    <location>
        <begin position="176"/>
        <end position="327"/>
    </location>
</feature>
<evidence type="ECO:0000259" key="6">
    <source>
        <dbReference type="Pfam" id="PF13439"/>
    </source>
</evidence>
<proteinExistence type="inferred from homology"/>
<feature type="domain" description="Glycosyltransferase subfamily 4-like N-terminal" evidence="6">
    <location>
        <begin position="50"/>
        <end position="158"/>
    </location>
</feature>
<dbReference type="GO" id="GO:0016757">
    <property type="term" value="F:glycosyltransferase activity"/>
    <property type="evidence" value="ECO:0007669"/>
    <property type="project" value="UniProtKB-KW"/>
</dbReference>
<dbReference type="STRING" id="29524.SAMN02745171_00225"/>
<comment type="similarity">
    <text evidence="1">Belongs to the glycosyltransferase group 1 family. Glycosyltransferase 4 subfamily.</text>
</comment>
<keyword evidence="4" id="KW-1133">Transmembrane helix</keyword>
<dbReference type="Pfam" id="PF13439">
    <property type="entry name" value="Glyco_transf_4"/>
    <property type="match status" value="1"/>
</dbReference>
<keyword evidence="4" id="KW-0812">Transmembrane</keyword>
<protein>
    <submittedName>
        <fullName evidence="7">Glycosyltransferase involved in cell wall bisynthesis</fullName>
    </submittedName>
</protein>
<gene>
    <name evidence="7" type="ORF">SAMN02745171_00225</name>
</gene>
<keyword evidence="3 7" id="KW-0808">Transferase</keyword>
<feature type="transmembrane region" description="Helical" evidence="4">
    <location>
        <begin position="74"/>
        <end position="94"/>
    </location>
</feature>
<dbReference type="InterPro" id="IPR001296">
    <property type="entry name" value="Glyco_trans_1"/>
</dbReference>
<dbReference type="CDD" id="cd03801">
    <property type="entry name" value="GT4_PimA-like"/>
    <property type="match status" value="1"/>
</dbReference>
<dbReference type="PANTHER" id="PTHR12526:SF640">
    <property type="entry name" value="COLANIC ACID BIOSYNTHESIS GLYCOSYLTRANSFERASE WCAL-RELATED"/>
    <property type="match status" value="1"/>
</dbReference>
<dbReference type="RefSeq" id="WP_078736192.1">
    <property type="nucleotide sequence ID" value="NZ_FUXE01000002.1"/>
</dbReference>
<evidence type="ECO:0000256" key="4">
    <source>
        <dbReference type="SAM" id="Phobius"/>
    </source>
</evidence>
<keyword evidence="2" id="KW-0328">Glycosyltransferase</keyword>
<evidence type="ECO:0000313" key="7">
    <source>
        <dbReference type="EMBL" id="SJZ47631.1"/>
    </source>
</evidence>
<dbReference type="Gene3D" id="3.40.50.2000">
    <property type="entry name" value="Glycogen Phosphorylase B"/>
    <property type="match status" value="2"/>
</dbReference>
<dbReference type="Proteomes" id="UP000190121">
    <property type="component" value="Unassembled WGS sequence"/>
</dbReference>
<evidence type="ECO:0000256" key="2">
    <source>
        <dbReference type="ARBA" id="ARBA00022676"/>
    </source>
</evidence>
<dbReference type="SUPFAM" id="SSF53756">
    <property type="entry name" value="UDP-Glycosyltransferase/glycogen phosphorylase"/>
    <property type="match status" value="1"/>
</dbReference>
<dbReference type="PANTHER" id="PTHR12526">
    <property type="entry name" value="GLYCOSYLTRANSFERASE"/>
    <property type="match status" value="1"/>
</dbReference>
<sequence>MRLDRRDVLTVGCSYKPVRGGIAQVLSIYDEHVFKQFDFIANSRWSGWRNFFVLLGALVRFLGRLIAYRRIKIVHIHTAVSICFYRASIFMLLAKLLGRKAILHAHGGAFRDFYRTHPKLISWLLNRADCIIVLSSSWQHFFREIAPRTLVRIIPNPVVLPTEEELNERTPSSLLRVLFLGLLAQSKGIYDLLEVLAEHKEYFAGKLVLDVGGNGDVLLFKRKVEELGLSELVRFHGWLSGDTKKKALLEADLLLLPSYFEGLPMVILEAFAYGIAVVATRVGGIPDVVNEENGVLIAPGERNELFVILKKLCEEPALLSALQQASKTEGYKYAPEGVALSLEKLYNELSGSF</sequence>
<reference evidence="8" key="1">
    <citation type="submission" date="2017-02" db="EMBL/GenBank/DDBJ databases">
        <authorList>
            <person name="Varghese N."/>
            <person name="Submissions S."/>
        </authorList>
    </citation>
    <scope>NUCLEOTIDE SEQUENCE [LARGE SCALE GENOMIC DNA]</scope>
    <source>
        <strain evidence="8">ATCC 51356</strain>
    </source>
</reference>
<dbReference type="Pfam" id="PF00534">
    <property type="entry name" value="Glycos_transf_1"/>
    <property type="match status" value="1"/>
</dbReference>
<name>A0A1T4KZ28_9PORP</name>
<dbReference type="EMBL" id="FUXE01000002">
    <property type="protein sequence ID" value="SJZ47631.1"/>
    <property type="molecule type" value="Genomic_DNA"/>
</dbReference>
<evidence type="ECO:0000259" key="5">
    <source>
        <dbReference type="Pfam" id="PF00534"/>
    </source>
</evidence>
<evidence type="ECO:0000256" key="3">
    <source>
        <dbReference type="ARBA" id="ARBA00022679"/>
    </source>
</evidence>
<organism evidence="7 8">
    <name type="scientific">Porphyromonas circumdentaria</name>
    <dbReference type="NCBI Taxonomy" id="29524"/>
    <lineage>
        <taxon>Bacteria</taxon>
        <taxon>Pseudomonadati</taxon>
        <taxon>Bacteroidota</taxon>
        <taxon>Bacteroidia</taxon>
        <taxon>Bacteroidales</taxon>
        <taxon>Porphyromonadaceae</taxon>
        <taxon>Porphyromonas</taxon>
    </lineage>
</organism>
<evidence type="ECO:0000313" key="8">
    <source>
        <dbReference type="Proteomes" id="UP000190121"/>
    </source>
</evidence>